<dbReference type="EMBL" id="KN833913">
    <property type="protein sequence ID" value="KIK14970.1"/>
    <property type="molecule type" value="Genomic_DNA"/>
</dbReference>
<dbReference type="Gene3D" id="2.30.30.30">
    <property type="match status" value="1"/>
</dbReference>
<dbReference type="InterPro" id="IPR008991">
    <property type="entry name" value="Translation_prot_SH3-like_sf"/>
</dbReference>
<dbReference type="AlphaFoldDB" id="A0A0C9XRS6"/>
<evidence type="ECO:0000313" key="3">
    <source>
        <dbReference type="Proteomes" id="UP000054018"/>
    </source>
</evidence>
<dbReference type="InterPro" id="IPR005824">
    <property type="entry name" value="KOW"/>
</dbReference>
<dbReference type="OrthoDB" id="2685317at2759"/>
<feature type="domain" description="KOW" evidence="1">
    <location>
        <begin position="257"/>
        <end position="284"/>
    </location>
</feature>
<dbReference type="SMART" id="SM00739">
    <property type="entry name" value="KOW"/>
    <property type="match status" value="3"/>
</dbReference>
<feature type="domain" description="KOW" evidence="1">
    <location>
        <begin position="19"/>
        <end position="46"/>
    </location>
</feature>
<gene>
    <name evidence="2" type="ORF">PISMIDRAFT_641693</name>
</gene>
<sequence>MLLPPIEATSLAAFKTQQTLPVQTWARINKGIYKGDVGFVERSDQTDVVLVVAPRERPYDIPAQSGERSLFSSELAALAGLALEPIISPTGVEIGFVCDGHDFIHGLLRLTVPTRSVTLVELPYPDDIAFHMITDFERLVVEKTVHLFSAQFWRESDAGHEGDLGGKGDTIHSSIQDLRRVFSTGQAVRVIAGPYHGYVGHIVAAYGGTVSLQYDGQSPHLEVSKLLLETHVPDHVCSLSTKHHGGMRMSLPEPMDGVLPGDTIVVCEGAYKGTEVPIEWMNRGGDQAWIYVKEVPDSFSTQGNTSTAPTQHPDQQAGYKMVPVNIHDGRVRRAACTISFTKEKGFDVCVGDDVEVARGKWFRSSGTVRAVHFDQACLDFVCDMYGQNVSAF</sequence>
<accession>A0A0C9XRS6</accession>
<keyword evidence="3" id="KW-1185">Reference proteome</keyword>
<name>A0A0C9XRS6_9AGAM</name>
<reference evidence="2 3" key="1">
    <citation type="submission" date="2014-04" db="EMBL/GenBank/DDBJ databases">
        <authorList>
            <consortium name="DOE Joint Genome Institute"/>
            <person name="Kuo A."/>
            <person name="Kohler A."/>
            <person name="Costa M.D."/>
            <person name="Nagy L.G."/>
            <person name="Floudas D."/>
            <person name="Copeland A."/>
            <person name="Barry K.W."/>
            <person name="Cichocki N."/>
            <person name="Veneault-Fourrey C."/>
            <person name="LaButti K."/>
            <person name="Lindquist E.A."/>
            <person name="Lipzen A."/>
            <person name="Lundell T."/>
            <person name="Morin E."/>
            <person name="Murat C."/>
            <person name="Sun H."/>
            <person name="Tunlid A."/>
            <person name="Henrissat B."/>
            <person name="Grigoriev I.V."/>
            <person name="Hibbett D.S."/>
            <person name="Martin F."/>
            <person name="Nordberg H.P."/>
            <person name="Cantor M.N."/>
            <person name="Hua S.X."/>
        </authorList>
    </citation>
    <scope>NUCLEOTIDE SEQUENCE [LARGE SCALE GENOMIC DNA]</scope>
    <source>
        <strain evidence="2 3">441</strain>
    </source>
</reference>
<dbReference type="Proteomes" id="UP000054018">
    <property type="component" value="Unassembled WGS sequence"/>
</dbReference>
<protein>
    <submittedName>
        <fullName evidence="2">Unplaced genomic scaffold scaffold_229, whole genome shotgun sequence</fullName>
    </submittedName>
</protein>
<feature type="domain" description="KOW" evidence="1">
    <location>
        <begin position="181"/>
        <end position="208"/>
    </location>
</feature>
<evidence type="ECO:0000313" key="2">
    <source>
        <dbReference type="EMBL" id="KIK14970.1"/>
    </source>
</evidence>
<reference evidence="3" key="2">
    <citation type="submission" date="2015-01" db="EMBL/GenBank/DDBJ databases">
        <title>Evolutionary Origins and Diversification of the Mycorrhizal Mutualists.</title>
        <authorList>
            <consortium name="DOE Joint Genome Institute"/>
            <consortium name="Mycorrhizal Genomics Consortium"/>
            <person name="Kohler A."/>
            <person name="Kuo A."/>
            <person name="Nagy L.G."/>
            <person name="Floudas D."/>
            <person name="Copeland A."/>
            <person name="Barry K.W."/>
            <person name="Cichocki N."/>
            <person name="Veneault-Fourrey C."/>
            <person name="LaButti K."/>
            <person name="Lindquist E.A."/>
            <person name="Lipzen A."/>
            <person name="Lundell T."/>
            <person name="Morin E."/>
            <person name="Murat C."/>
            <person name="Riley R."/>
            <person name="Ohm R."/>
            <person name="Sun H."/>
            <person name="Tunlid A."/>
            <person name="Henrissat B."/>
            <person name="Grigoriev I.V."/>
            <person name="Hibbett D.S."/>
            <person name="Martin F."/>
        </authorList>
    </citation>
    <scope>NUCLEOTIDE SEQUENCE [LARGE SCALE GENOMIC DNA]</scope>
    <source>
        <strain evidence="3">441</strain>
    </source>
</reference>
<organism evidence="2 3">
    <name type="scientific">Pisolithus microcarpus 441</name>
    <dbReference type="NCBI Taxonomy" id="765257"/>
    <lineage>
        <taxon>Eukaryota</taxon>
        <taxon>Fungi</taxon>
        <taxon>Dikarya</taxon>
        <taxon>Basidiomycota</taxon>
        <taxon>Agaricomycotina</taxon>
        <taxon>Agaricomycetes</taxon>
        <taxon>Agaricomycetidae</taxon>
        <taxon>Boletales</taxon>
        <taxon>Sclerodermatineae</taxon>
        <taxon>Pisolithaceae</taxon>
        <taxon>Pisolithus</taxon>
    </lineage>
</organism>
<dbReference type="SUPFAM" id="SSF50104">
    <property type="entry name" value="Translation proteins SH3-like domain"/>
    <property type="match status" value="1"/>
</dbReference>
<dbReference type="InterPro" id="IPR014722">
    <property type="entry name" value="Rib_uL2_dom2"/>
</dbReference>
<proteinExistence type="predicted"/>
<dbReference type="HOGENOM" id="CLU_025772_0_0_1"/>
<evidence type="ECO:0000259" key="1">
    <source>
        <dbReference type="SMART" id="SM00739"/>
    </source>
</evidence>
<dbReference type="STRING" id="765257.A0A0C9XRS6"/>